<dbReference type="Proteomes" id="UP000267804">
    <property type="component" value="Chromosome"/>
</dbReference>
<evidence type="ECO:0000313" key="3">
    <source>
        <dbReference type="Proteomes" id="UP000267804"/>
    </source>
</evidence>
<name>A0A386WT17_9ACTN</name>
<evidence type="ECO:0000313" key="1">
    <source>
        <dbReference type="EMBL" id="AYF31102.1"/>
    </source>
</evidence>
<sequence length="93" mass="9155">MSVAATPVALTGADQSVSAGPATYRGYTLAATAAAVVKVWDNPSAASGTLLDTITLGANASLQAWYGSGGLRAARGVFVQVVSGTVEGSVRIG</sequence>
<dbReference type="EMBL" id="CP024087">
    <property type="protein sequence ID" value="AYF32194.1"/>
    <property type="molecule type" value="Genomic_DNA"/>
</dbReference>
<dbReference type="KEGG" id="mtua:CSH63_27415"/>
<dbReference type="KEGG" id="mtua:CSH63_33100"/>
<protein>
    <submittedName>
        <fullName evidence="1">Uncharacterized protein</fullName>
    </submittedName>
</protein>
<dbReference type="EMBL" id="CP024087">
    <property type="protein sequence ID" value="AYF31102.1"/>
    <property type="molecule type" value="Genomic_DNA"/>
</dbReference>
<reference evidence="1 3" key="1">
    <citation type="submission" date="2017-10" db="EMBL/GenBank/DDBJ databases">
        <title>Integration of genomic and chemical information greatly accelerates assignment of the full stereostructure of myelolactone, a potent inhibitor of myeloma from a marine-derived Micromonospora.</title>
        <authorList>
            <person name="Kim M.C."/>
            <person name="Machado H."/>
            <person name="Jensen P.R."/>
            <person name="Fenical W."/>
        </authorList>
    </citation>
    <scope>NUCLEOTIDE SEQUENCE [LARGE SCALE GENOMIC DNA]</scope>
    <source>
        <strain evidence="1 3">CNY-010</strain>
    </source>
</reference>
<dbReference type="RefSeq" id="WP_120572711.1">
    <property type="nucleotide sequence ID" value="NZ_CP024087.1"/>
</dbReference>
<gene>
    <name evidence="1" type="ORF">CSH63_27415</name>
    <name evidence="2" type="ORF">CSH63_33100</name>
</gene>
<accession>A0A386WT17</accession>
<dbReference type="AlphaFoldDB" id="A0A386WT17"/>
<organism evidence="1 3">
    <name type="scientific">Micromonospora tulbaghiae</name>
    <dbReference type="NCBI Taxonomy" id="479978"/>
    <lineage>
        <taxon>Bacteria</taxon>
        <taxon>Bacillati</taxon>
        <taxon>Actinomycetota</taxon>
        <taxon>Actinomycetes</taxon>
        <taxon>Micromonosporales</taxon>
        <taxon>Micromonosporaceae</taxon>
        <taxon>Micromonospora</taxon>
    </lineage>
</organism>
<proteinExistence type="predicted"/>
<evidence type="ECO:0000313" key="2">
    <source>
        <dbReference type="EMBL" id="AYF32194.1"/>
    </source>
</evidence>